<gene>
    <name evidence="5" type="ORF">AKJ09_05173</name>
</gene>
<evidence type="ECO:0000256" key="2">
    <source>
        <dbReference type="ARBA" id="ARBA00022771"/>
    </source>
</evidence>
<proteinExistence type="predicted"/>
<dbReference type="OrthoDB" id="9949607at2"/>
<evidence type="ECO:0000256" key="1">
    <source>
        <dbReference type="ARBA" id="ARBA00022723"/>
    </source>
</evidence>
<protein>
    <recommendedName>
        <fullName evidence="4">PARP-type domain-containing protein</fullName>
    </recommendedName>
</protein>
<dbReference type="Pfam" id="PF00645">
    <property type="entry name" value="zf-PARP"/>
    <property type="match status" value="1"/>
</dbReference>
<dbReference type="Proteomes" id="UP000064967">
    <property type="component" value="Chromosome"/>
</dbReference>
<dbReference type="PROSITE" id="PS50064">
    <property type="entry name" value="ZF_PARP_2"/>
    <property type="match status" value="2"/>
</dbReference>
<dbReference type="KEGG" id="llu:AKJ09_05173"/>
<feature type="domain" description="PARP-type" evidence="4">
    <location>
        <begin position="3"/>
        <end position="52"/>
    </location>
</feature>
<evidence type="ECO:0000313" key="6">
    <source>
        <dbReference type="Proteomes" id="UP000064967"/>
    </source>
</evidence>
<dbReference type="SMART" id="SM01336">
    <property type="entry name" value="zf-PARP"/>
    <property type="match status" value="2"/>
</dbReference>
<evidence type="ECO:0000259" key="4">
    <source>
        <dbReference type="PROSITE" id="PS50064"/>
    </source>
</evidence>
<dbReference type="GO" id="GO:0003677">
    <property type="term" value="F:DNA binding"/>
    <property type="evidence" value="ECO:0007669"/>
    <property type="project" value="InterPro"/>
</dbReference>
<accession>A0A0K1PZC8</accession>
<dbReference type="GO" id="GO:0008270">
    <property type="term" value="F:zinc ion binding"/>
    <property type="evidence" value="ECO:0007669"/>
    <property type="project" value="UniProtKB-KW"/>
</dbReference>
<dbReference type="AlphaFoldDB" id="A0A0K1PZC8"/>
<dbReference type="RefSeq" id="WP_146649455.1">
    <property type="nucleotide sequence ID" value="NZ_CP012333.1"/>
</dbReference>
<keyword evidence="1" id="KW-0479">Metal-binding</keyword>
<dbReference type="InterPro" id="IPR036957">
    <property type="entry name" value="Znf_PARP_sf"/>
</dbReference>
<evidence type="ECO:0000256" key="3">
    <source>
        <dbReference type="ARBA" id="ARBA00022833"/>
    </source>
</evidence>
<feature type="domain" description="PARP-type" evidence="4">
    <location>
        <begin position="99"/>
        <end position="178"/>
    </location>
</feature>
<sequence length="184" mass="19790">MAHIIEEAKSGRAGCRTCRKPIAKGELRFGEEAENQFAEGGETSYRWHHMACAATSKSAELRATINAHTGPSIPAELMADLERLMAEADAKKPPPFPHADKAPSGRAKCQGCGETIAKGELRVVIERDIERGMTVTKGAGYLHPKCAAAYVEEHGGTHAALTEGLHANTRGLTDQELDLLFSEV</sequence>
<dbReference type="STRING" id="1391654.AKJ09_05173"/>
<evidence type="ECO:0000313" key="5">
    <source>
        <dbReference type="EMBL" id="AKU98509.1"/>
    </source>
</evidence>
<keyword evidence="2" id="KW-0863">Zinc-finger</keyword>
<keyword evidence="6" id="KW-1185">Reference proteome</keyword>
<keyword evidence="3" id="KW-0862">Zinc</keyword>
<name>A0A0K1PZC8_9BACT</name>
<dbReference type="SUPFAM" id="SSF57716">
    <property type="entry name" value="Glucocorticoid receptor-like (DNA-binding domain)"/>
    <property type="match status" value="2"/>
</dbReference>
<reference evidence="5 6" key="1">
    <citation type="submission" date="2015-08" db="EMBL/GenBank/DDBJ databases">
        <authorList>
            <person name="Babu N.S."/>
            <person name="Beckwith C.J."/>
            <person name="Beseler K.G."/>
            <person name="Brison A."/>
            <person name="Carone J.V."/>
            <person name="Caskin T.P."/>
            <person name="Diamond M."/>
            <person name="Durham M.E."/>
            <person name="Foxe J.M."/>
            <person name="Go M."/>
            <person name="Henderson B.A."/>
            <person name="Jones I.B."/>
            <person name="McGettigan J.A."/>
            <person name="Micheletti S.J."/>
            <person name="Nasrallah M.E."/>
            <person name="Ortiz D."/>
            <person name="Piller C.R."/>
            <person name="Privatt S.R."/>
            <person name="Schneider S.L."/>
            <person name="Sharp S."/>
            <person name="Smith T.C."/>
            <person name="Stanton J.D."/>
            <person name="Ullery H.E."/>
            <person name="Wilson R.J."/>
            <person name="Serrano M.G."/>
            <person name="Buck G."/>
            <person name="Lee V."/>
            <person name="Wang Y."/>
            <person name="Carvalho R."/>
            <person name="Voegtly L."/>
            <person name="Shi R."/>
            <person name="Duckworth R."/>
            <person name="Johnson A."/>
            <person name="Loviza R."/>
            <person name="Walstead R."/>
            <person name="Shah Z."/>
            <person name="Kiflezghi M."/>
            <person name="Wade K."/>
            <person name="Ball S.L."/>
            <person name="Bradley K.W."/>
            <person name="Asai D.J."/>
            <person name="Bowman C.A."/>
            <person name="Russell D.A."/>
            <person name="Pope W.H."/>
            <person name="Jacobs-Sera D."/>
            <person name="Hendrix R.W."/>
            <person name="Hatfull G.F."/>
        </authorList>
    </citation>
    <scope>NUCLEOTIDE SEQUENCE [LARGE SCALE GENOMIC DNA]</scope>
    <source>
        <strain evidence="5 6">DSM 27648</strain>
    </source>
</reference>
<dbReference type="Gene3D" id="3.30.1740.10">
    <property type="entry name" value="Zinc finger, PARP-type"/>
    <property type="match status" value="2"/>
</dbReference>
<dbReference type="InterPro" id="IPR001510">
    <property type="entry name" value="Znf_PARP"/>
</dbReference>
<dbReference type="PROSITE" id="PS00347">
    <property type="entry name" value="ZF_PARP_1"/>
    <property type="match status" value="1"/>
</dbReference>
<dbReference type="EMBL" id="CP012333">
    <property type="protein sequence ID" value="AKU98509.1"/>
    <property type="molecule type" value="Genomic_DNA"/>
</dbReference>
<organism evidence="5 6">
    <name type="scientific">Labilithrix luteola</name>
    <dbReference type="NCBI Taxonomy" id="1391654"/>
    <lineage>
        <taxon>Bacteria</taxon>
        <taxon>Pseudomonadati</taxon>
        <taxon>Myxococcota</taxon>
        <taxon>Polyangia</taxon>
        <taxon>Polyangiales</taxon>
        <taxon>Labilitrichaceae</taxon>
        <taxon>Labilithrix</taxon>
    </lineage>
</organism>